<evidence type="ECO:0000256" key="9">
    <source>
        <dbReference type="ARBA" id="ARBA00022989"/>
    </source>
</evidence>
<keyword evidence="18" id="KW-0808">Transferase</keyword>
<dbReference type="Gene3D" id="2.20.70.70">
    <property type="match status" value="1"/>
</dbReference>
<sequence length="675" mass="75574">MKNKKNNNPQNMSFLDMVDQKVESLWDKGKEILSRFIRKPIFRRLRRWYLVSKRQMPNANNNRKLSAIFILGGSIVLLSTLICGRLLYVEGRQMVDGVSLDKKTKELYQGSREVEAKRGTIYDRNGVAIAKDATSYSVYAVLDKDYVGIENEKLYLQSKNISKVAEIFHKYLKMKVSFVEKQLEQAEDKHLKQVEFGTQGKGISIETRNKIEEALKKEHIKGIYFEKHPDRIYPNGVFASHLIGYADLVNQDDDSKGLHGVMGIEAAFNDQLDGTNGEEYFQKDVNGNPIPGTIVETKKASDGKDIYTTLDANLQTYLESLMTKVDKTYYPESMTAVLMKANTGEILAAAQRPSFNPETKAGLQNTKDSREAQWRNLLVQDAYEPGSVMKIFTVAAAIQCGKFNPNATYQAGSINVDGTTIRDWDYDKPKVLTYAQALAHSSNVGMVKLQQAMGPEWEEYLQKFGFTKKTNSALPGEVSGSMQTGTSVDQAMTAYGQAIAVTNFQMLRAYTAIANLGTMLKPQYISKIVDPTTKKVTEIEPKVEGHPITAKTAHEVLSIMQQTVDTPLGTGKDYSLPNYNSSVKTGTAQIFENGSYSLVDGDYIYSVVQMAPTEHPEYVMYVTLKRPHIPDSDPMTPTKLISSISTPMMERALALNTSASRYEVDRKSTDKKTNE</sequence>
<feature type="domain" description="Penicillin-binding protein transpeptidase" evidence="16">
    <location>
        <begin position="334"/>
        <end position="628"/>
    </location>
</feature>
<dbReference type="PANTHER" id="PTHR30627:SF26">
    <property type="entry name" value="PENICILLIN-BINDING PROTEIN 2B"/>
    <property type="match status" value="1"/>
</dbReference>
<evidence type="ECO:0000256" key="8">
    <source>
        <dbReference type="ARBA" id="ARBA00022984"/>
    </source>
</evidence>
<dbReference type="InterPro" id="IPR005311">
    <property type="entry name" value="PBP_dimer"/>
</dbReference>
<dbReference type="eggNOG" id="COG0768">
    <property type="taxonomic scope" value="Bacteria"/>
</dbReference>
<dbReference type="PATRIC" id="fig|1234409.3.peg.647"/>
<keyword evidence="3" id="KW-1003">Cell membrane</keyword>
<evidence type="ECO:0000256" key="6">
    <source>
        <dbReference type="ARBA" id="ARBA00022737"/>
    </source>
</evidence>
<keyword evidence="18" id="KW-0328">Glycosyltransferase</keyword>
<dbReference type="EC" id="2.4.1.129" evidence="18"/>
<evidence type="ECO:0000256" key="14">
    <source>
        <dbReference type="ARBA" id="ARBA00055980"/>
    </source>
</evidence>
<evidence type="ECO:0000256" key="13">
    <source>
        <dbReference type="ARBA" id="ARBA00023316"/>
    </source>
</evidence>
<comment type="subcellular location">
    <subcellularLocation>
        <location evidence="1">Cell membrane</location>
        <topology evidence="1">Single-pass membrane protein</topology>
    </subcellularLocation>
</comment>
<dbReference type="GO" id="GO:0051301">
    <property type="term" value="P:cell division"/>
    <property type="evidence" value="ECO:0007669"/>
    <property type="project" value="UniProtKB-KW"/>
</dbReference>
<keyword evidence="5 15" id="KW-0812">Transmembrane</keyword>
<evidence type="ECO:0000256" key="15">
    <source>
        <dbReference type="SAM" id="Phobius"/>
    </source>
</evidence>
<dbReference type="InterPro" id="IPR036138">
    <property type="entry name" value="PBP_dimer_sf"/>
</dbReference>
<accession>K8Z900</accession>
<keyword evidence="12" id="KW-0131">Cell cycle</keyword>
<name>K8Z900_9ENTE</name>
<evidence type="ECO:0000313" key="18">
    <source>
        <dbReference type="EMBL" id="EKU27365.1"/>
    </source>
</evidence>
<dbReference type="RefSeq" id="WP_009490065.1">
    <property type="nucleotide sequence ID" value="NZ_AMYT01000017.1"/>
</dbReference>
<evidence type="ECO:0000256" key="7">
    <source>
        <dbReference type="ARBA" id="ARBA00022960"/>
    </source>
</evidence>
<evidence type="ECO:0000256" key="4">
    <source>
        <dbReference type="ARBA" id="ARBA00022618"/>
    </source>
</evidence>
<protein>
    <submittedName>
        <fullName evidence="18">Peptidoglycan synthetase cell division protein FtsI</fullName>
        <ecNumber evidence="18">2.4.1.129</ecNumber>
    </submittedName>
</protein>
<evidence type="ECO:0000259" key="16">
    <source>
        <dbReference type="Pfam" id="PF00905"/>
    </source>
</evidence>
<keyword evidence="8" id="KW-0573">Peptidoglycan synthesis</keyword>
<comment type="similarity">
    <text evidence="2">Belongs to the transpeptidase family.</text>
</comment>
<dbReference type="Gene3D" id="3.40.710.10">
    <property type="entry name" value="DD-peptidase/beta-lactamase superfamily"/>
    <property type="match status" value="1"/>
</dbReference>
<dbReference type="GO" id="GO:0005886">
    <property type="term" value="C:plasma membrane"/>
    <property type="evidence" value="ECO:0007669"/>
    <property type="project" value="UniProtKB-SubCell"/>
</dbReference>
<dbReference type="AlphaFoldDB" id="K8Z900"/>
<evidence type="ECO:0000256" key="1">
    <source>
        <dbReference type="ARBA" id="ARBA00004162"/>
    </source>
</evidence>
<feature type="transmembrane region" description="Helical" evidence="15">
    <location>
        <begin position="65"/>
        <end position="88"/>
    </location>
</feature>
<keyword evidence="19" id="KW-1185">Reference proteome</keyword>
<dbReference type="STRING" id="1234409.C683_0696"/>
<feature type="domain" description="Penicillin-binding protein dimerisation" evidence="17">
    <location>
        <begin position="114"/>
        <end position="291"/>
    </location>
</feature>
<evidence type="ECO:0000313" key="19">
    <source>
        <dbReference type="Proteomes" id="UP000016057"/>
    </source>
</evidence>
<dbReference type="EMBL" id="AMYT01000017">
    <property type="protein sequence ID" value="EKU27365.1"/>
    <property type="molecule type" value="Genomic_DNA"/>
</dbReference>
<evidence type="ECO:0000256" key="3">
    <source>
        <dbReference type="ARBA" id="ARBA00022475"/>
    </source>
</evidence>
<keyword evidence="13" id="KW-0961">Cell wall biogenesis/degradation</keyword>
<dbReference type="InterPro" id="IPR012338">
    <property type="entry name" value="Beta-lactam/transpept-like"/>
</dbReference>
<proteinExistence type="inferred from homology"/>
<dbReference type="FunFam" id="3.40.710.10:FF:000095">
    <property type="entry name" value="Penicillin-binding protein 2x"/>
    <property type="match status" value="1"/>
</dbReference>
<comment type="function">
    <text evidence="14">A transpeptidase that forms peptide cross-links between adjacent glycan strands in cell wall peptidoglycan (PG). Part of the divisome machinery that synthesizes the septal cross wall. Beta-lactams inactivate the PBPs by acylating an essential serine residue in the active site of these proteins.</text>
</comment>
<evidence type="ECO:0000256" key="11">
    <source>
        <dbReference type="ARBA" id="ARBA00023251"/>
    </source>
</evidence>
<comment type="caution">
    <text evidence="18">The sequence shown here is derived from an EMBL/GenBank/DDBJ whole genome shotgun (WGS) entry which is preliminary data.</text>
</comment>
<keyword evidence="4 18" id="KW-0132">Cell division</keyword>
<dbReference type="Gene3D" id="3.90.1310.10">
    <property type="entry name" value="Penicillin-binding protein 2a (Domain 2)"/>
    <property type="match status" value="1"/>
</dbReference>
<dbReference type="GO" id="GO:0046677">
    <property type="term" value="P:response to antibiotic"/>
    <property type="evidence" value="ECO:0007669"/>
    <property type="project" value="UniProtKB-KW"/>
</dbReference>
<dbReference type="Pfam" id="PF03717">
    <property type="entry name" value="PBP_dimer"/>
    <property type="match status" value="1"/>
</dbReference>
<keyword evidence="7" id="KW-0133">Cell shape</keyword>
<dbReference type="GO" id="GO:0008658">
    <property type="term" value="F:penicillin binding"/>
    <property type="evidence" value="ECO:0007669"/>
    <property type="project" value="InterPro"/>
</dbReference>
<dbReference type="InterPro" id="IPR001460">
    <property type="entry name" value="PCN-bd_Tpept"/>
</dbReference>
<reference evidence="18 19" key="1">
    <citation type="journal article" date="2013" name="Genome Announc.">
        <title>Draft Genome Sequence of Catellicoccus marimammalium, a Novel Species Commonly Found in Gull Feces.</title>
        <authorList>
            <person name="Weigand M.R."/>
            <person name="Ryu H."/>
            <person name="Bozcek L."/>
            <person name="Konstantinidis K.T."/>
            <person name="Santo Domingo J.W."/>
        </authorList>
    </citation>
    <scope>NUCLEOTIDE SEQUENCE [LARGE SCALE GENOMIC DNA]</scope>
    <source>
        <strain evidence="18 19">M35/04/3</strain>
    </source>
</reference>
<dbReference type="InterPro" id="IPR050515">
    <property type="entry name" value="Beta-lactam/transpept"/>
</dbReference>
<dbReference type="Proteomes" id="UP000016057">
    <property type="component" value="Unassembled WGS sequence"/>
</dbReference>
<keyword evidence="11" id="KW-0046">Antibiotic resistance</keyword>
<evidence type="ECO:0000259" key="17">
    <source>
        <dbReference type="Pfam" id="PF03717"/>
    </source>
</evidence>
<keyword evidence="10 15" id="KW-0472">Membrane</keyword>
<dbReference type="SUPFAM" id="SSF56519">
    <property type="entry name" value="Penicillin binding protein dimerisation domain"/>
    <property type="match status" value="1"/>
</dbReference>
<dbReference type="GO" id="GO:0016757">
    <property type="term" value="F:glycosyltransferase activity"/>
    <property type="evidence" value="ECO:0007669"/>
    <property type="project" value="UniProtKB-KW"/>
</dbReference>
<organism evidence="18 19">
    <name type="scientific">Catellicoccus marimammalium M35/04/3</name>
    <dbReference type="NCBI Taxonomy" id="1234409"/>
    <lineage>
        <taxon>Bacteria</taxon>
        <taxon>Bacillati</taxon>
        <taxon>Bacillota</taxon>
        <taxon>Bacilli</taxon>
        <taxon>Lactobacillales</taxon>
        <taxon>Enterococcaceae</taxon>
        <taxon>Catellicoccus</taxon>
    </lineage>
</organism>
<dbReference type="GO" id="GO:0008360">
    <property type="term" value="P:regulation of cell shape"/>
    <property type="evidence" value="ECO:0007669"/>
    <property type="project" value="UniProtKB-KW"/>
</dbReference>
<dbReference type="GO" id="GO:0009252">
    <property type="term" value="P:peptidoglycan biosynthetic process"/>
    <property type="evidence" value="ECO:0007669"/>
    <property type="project" value="UniProtKB-KW"/>
</dbReference>
<dbReference type="GO" id="GO:0071555">
    <property type="term" value="P:cell wall organization"/>
    <property type="evidence" value="ECO:0007669"/>
    <property type="project" value="UniProtKB-KW"/>
</dbReference>
<dbReference type="Gene3D" id="3.30.70.2110">
    <property type="match status" value="1"/>
</dbReference>
<evidence type="ECO:0000256" key="2">
    <source>
        <dbReference type="ARBA" id="ARBA00007171"/>
    </source>
</evidence>
<evidence type="ECO:0000256" key="10">
    <source>
        <dbReference type="ARBA" id="ARBA00023136"/>
    </source>
</evidence>
<dbReference type="PANTHER" id="PTHR30627">
    <property type="entry name" value="PEPTIDOGLYCAN D,D-TRANSPEPTIDASE"/>
    <property type="match status" value="1"/>
</dbReference>
<dbReference type="SUPFAM" id="SSF56601">
    <property type="entry name" value="beta-lactamase/transpeptidase-like"/>
    <property type="match status" value="1"/>
</dbReference>
<dbReference type="Pfam" id="PF00905">
    <property type="entry name" value="Transpeptidase"/>
    <property type="match status" value="1"/>
</dbReference>
<keyword evidence="9 15" id="KW-1133">Transmembrane helix</keyword>
<evidence type="ECO:0000256" key="12">
    <source>
        <dbReference type="ARBA" id="ARBA00023306"/>
    </source>
</evidence>
<keyword evidence="6" id="KW-0677">Repeat</keyword>
<gene>
    <name evidence="18" type="ORF">C683_0696</name>
</gene>
<evidence type="ECO:0000256" key="5">
    <source>
        <dbReference type="ARBA" id="ARBA00022692"/>
    </source>
</evidence>